<keyword evidence="2" id="KW-0560">Oxidoreductase</keyword>
<reference evidence="2 3" key="1">
    <citation type="submission" date="2020-03" db="EMBL/GenBank/DDBJ databases">
        <title>Salinimicrobium sp. nov, isolated from SCS.</title>
        <authorList>
            <person name="Cao W.R."/>
        </authorList>
    </citation>
    <scope>NUCLEOTIDE SEQUENCE [LARGE SCALE GENOMIC DNA]</scope>
    <source>
        <strain evidence="3">J15B91</strain>
    </source>
</reference>
<dbReference type="Gene3D" id="3.30.70.100">
    <property type="match status" value="1"/>
</dbReference>
<organism evidence="2 3">
    <name type="scientific">Salinimicrobium oceani</name>
    <dbReference type="NCBI Taxonomy" id="2722702"/>
    <lineage>
        <taxon>Bacteria</taxon>
        <taxon>Pseudomonadati</taxon>
        <taxon>Bacteroidota</taxon>
        <taxon>Flavobacteriia</taxon>
        <taxon>Flavobacteriales</taxon>
        <taxon>Flavobacteriaceae</taxon>
        <taxon>Salinimicrobium</taxon>
    </lineage>
</organism>
<dbReference type="SUPFAM" id="SSF54909">
    <property type="entry name" value="Dimeric alpha+beta barrel"/>
    <property type="match status" value="1"/>
</dbReference>
<comment type="caution">
    <text evidence="2">The sequence shown here is derived from an EMBL/GenBank/DDBJ whole genome shotgun (WGS) entry which is preliminary data.</text>
</comment>
<evidence type="ECO:0000313" key="3">
    <source>
        <dbReference type="Proteomes" id="UP000703674"/>
    </source>
</evidence>
<dbReference type="RefSeq" id="WP_168139242.1">
    <property type="nucleotide sequence ID" value="NZ_JAAVJR010000013.1"/>
</dbReference>
<keyword evidence="3" id="KW-1185">Reference proteome</keyword>
<evidence type="ECO:0000313" key="2">
    <source>
        <dbReference type="EMBL" id="NJW54154.1"/>
    </source>
</evidence>
<accession>A0ABX1D0W1</accession>
<sequence>MLVRIVKMTFEPAKIEAFQELFERNRIKIRGFEGNEFLELYQDKNNKNIFFTYSYWKDEAALENYRVSSLFREVWSETKQMFAGKPEAWSVDKVWTSD</sequence>
<gene>
    <name evidence="2" type="ORF">HC175_14645</name>
</gene>
<name>A0ABX1D0W1_9FLAO</name>
<dbReference type="GO" id="GO:0004497">
    <property type="term" value="F:monooxygenase activity"/>
    <property type="evidence" value="ECO:0007669"/>
    <property type="project" value="UniProtKB-KW"/>
</dbReference>
<feature type="domain" description="ABM" evidence="1">
    <location>
        <begin position="2"/>
        <end position="91"/>
    </location>
</feature>
<dbReference type="Proteomes" id="UP000703674">
    <property type="component" value="Unassembled WGS sequence"/>
</dbReference>
<dbReference type="PROSITE" id="PS51725">
    <property type="entry name" value="ABM"/>
    <property type="match status" value="1"/>
</dbReference>
<dbReference type="EMBL" id="JAAVJR010000013">
    <property type="protein sequence ID" value="NJW54154.1"/>
    <property type="molecule type" value="Genomic_DNA"/>
</dbReference>
<evidence type="ECO:0000259" key="1">
    <source>
        <dbReference type="PROSITE" id="PS51725"/>
    </source>
</evidence>
<keyword evidence="2" id="KW-0503">Monooxygenase</keyword>
<dbReference type="Pfam" id="PF03992">
    <property type="entry name" value="ABM"/>
    <property type="match status" value="1"/>
</dbReference>
<dbReference type="InterPro" id="IPR007138">
    <property type="entry name" value="ABM_dom"/>
</dbReference>
<proteinExistence type="predicted"/>
<dbReference type="InterPro" id="IPR011008">
    <property type="entry name" value="Dimeric_a/b-barrel"/>
</dbReference>
<protein>
    <submittedName>
        <fullName evidence="2">Antibiotic biosynthesis monooxygenase</fullName>
    </submittedName>
</protein>